<dbReference type="GO" id="GO:0005484">
    <property type="term" value="F:SNAP receptor activity"/>
    <property type="evidence" value="ECO:0007669"/>
    <property type="project" value="InterPro"/>
</dbReference>
<keyword evidence="7 10" id="KW-0472">Membrane</keyword>
<dbReference type="SUPFAM" id="SSF58038">
    <property type="entry name" value="SNARE fusion complex"/>
    <property type="match status" value="1"/>
</dbReference>
<dbReference type="InterPro" id="IPR038407">
    <property type="entry name" value="v-SNARE_N_sf"/>
</dbReference>
<keyword evidence="6 9" id="KW-0175">Coiled coil</keyword>
<dbReference type="GO" id="GO:0005829">
    <property type="term" value="C:cytosol"/>
    <property type="evidence" value="ECO:0007669"/>
    <property type="project" value="GOC"/>
</dbReference>
<accession>A0A7R8UG73</accession>
<dbReference type="GO" id="GO:0005789">
    <property type="term" value="C:endoplasmic reticulum membrane"/>
    <property type="evidence" value="ECO:0007669"/>
    <property type="project" value="TreeGrafter"/>
</dbReference>
<dbReference type="InterPro" id="IPR000727">
    <property type="entry name" value="T_SNARE_dom"/>
</dbReference>
<dbReference type="OMA" id="MEYEAND"/>
<comment type="similarity">
    <text evidence="1">Belongs to the VTI1 family.</text>
</comment>
<feature type="coiled-coil region" evidence="9">
    <location>
        <begin position="4"/>
        <end position="93"/>
    </location>
</feature>
<dbReference type="FunFam" id="1.20.58.400:FF:000001">
    <property type="entry name" value="Vesicle transport through interaction with t-SNAREs homolog 1A"/>
    <property type="match status" value="1"/>
</dbReference>
<dbReference type="Pfam" id="PF12352">
    <property type="entry name" value="V-SNARE_C"/>
    <property type="match status" value="1"/>
</dbReference>
<dbReference type="CDD" id="cd15891">
    <property type="entry name" value="SNARE_Vti1a"/>
    <property type="match status" value="1"/>
</dbReference>
<dbReference type="GO" id="GO:0006886">
    <property type="term" value="P:intracellular protein transport"/>
    <property type="evidence" value="ECO:0007669"/>
    <property type="project" value="InterPro"/>
</dbReference>
<keyword evidence="4" id="KW-0653">Protein transport</keyword>
<dbReference type="GO" id="GO:0006896">
    <property type="term" value="P:Golgi to vacuole transport"/>
    <property type="evidence" value="ECO:0007669"/>
    <property type="project" value="TreeGrafter"/>
</dbReference>
<keyword evidence="2" id="KW-0813">Transport</keyword>
<dbReference type="GO" id="GO:0048280">
    <property type="term" value="P:vesicle fusion with Golgi apparatus"/>
    <property type="evidence" value="ECO:0007669"/>
    <property type="project" value="TreeGrafter"/>
</dbReference>
<dbReference type="PANTHER" id="PTHR21230">
    <property type="entry name" value="VESICLE TRANSPORT V-SNARE PROTEIN VTI1-RELATED"/>
    <property type="match status" value="1"/>
</dbReference>
<dbReference type="GO" id="GO:0016236">
    <property type="term" value="P:macroautophagy"/>
    <property type="evidence" value="ECO:0007669"/>
    <property type="project" value="TreeGrafter"/>
</dbReference>
<dbReference type="FunCoup" id="A0A7R8UG73">
    <property type="interactions" value="1910"/>
</dbReference>
<dbReference type="Gene3D" id="1.20.5.110">
    <property type="match status" value="1"/>
</dbReference>
<dbReference type="SMART" id="SM00397">
    <property type="entry name" value="t_SNARE"/>
    <property type="match status" value="1"/>
</dbReference>
<dbReference type="PIRSF" id="PIRSF028865">
    <property type="entry name" value="Membrin-2"/>
    <property type="match status" value="1"/>
</dbReference>
<dbReference type="GO" id="GO:0012507">
    <property type="term" value="C:ER to Golgi transport vesicle membrane"/>
    <property type="evidence" value="ECO:0007669"/>
    <property type="project" value="TreeGrafter"/>
</dbReference>
<evidence type="ECO:0000256" key="10">
    <source>
        <dbReference type="SAM" id="Phobius"/>
    </source>
</evidence>
<dbReference type="Gene3D" id="1.20.58.400">
    <property type="entry name" value="t-snare proteins"/>
    <property type="match status" value="1"/>
</dbReference>
<dbReference type="GO" id="GO:0031902">
    <property type="term" value="C:late endosome membrane"/>
    <property type="evidence" value="ECO:0007669"/>
    <property type="project" value="TreeGrafter"/>
</dbReference>
<feature type="transmembrane region" description="Helical" evidence="10">
    <location>
        <begin position="194"/>
        <end position="215"/>
    </location>
</feature>
<protein>
    <recommendedName>
        <fullName evidence="11">t-SNARE coiled-coil homology domain-containing protein</fullName>
    </recommendedName>
</protein>
<dbReference type="InterPro" id="IPR010989">
    <property type="entry name" value="SNARE"/>
</dbReference>
<evidence type="ECO:0000259" key="11">
    <source>
        <dbReference type="SMART" id="SM00397"/>
    </source>
</evidence>
<evidence type="ECO:0000256" key="2">
    <source>
        <dbReference type="ARBA" id="ARBA00022448"/>
    </source>
</evidence>
<comment type="subcellular location">
    <subcellularLocation>
        <location evidence="8">Prevacuolar compartment membrane</location>
        <topology evidence="8">Single-pass type IV membrane protein</topology>
    </subcellularLocation>
</comment>
<keyword evidence="5 10" id="KW-1133">Transmembrane helix</keyword>
<evidence type="ECO:0000256" key="3">
    <source>
        <dbReference type="ARBA" id="ARBA00022692"/>
    </source>
</evidence>
<evidence type="ECO:0000256" key="1">
    <source>
        <dbReference type="ARBA" id="ARBA00006108"/>
    </source>
</evidence>
<dbReference type="SUPFAM" id="SSF47661">
    <property type="entry name" value="t-snare proteins"/>
    <property type="match status" value="1"/>
</dbReference>
<dbReference type="Pfam" id="PF05008">
    <property type="entry name" value="V-SNARE"/>
    <property type="match status" value="1"/>
</dbReference>
<dbReference type="InterPro" id="IPR027027">
    <property type="entry name" value="GOSR2/Membrin/Bos1"/>
</dbReference>
<keyword evidence="13" id="KW-1185">Reference proteome</keyword>
<dbReference type="GO" id="GO:0006891">
    <property type="term" value="P:intra-Golgi vesicle-mediated transport"/>
    <property type="evidence" value="ECO:0007669"/>
    <property type="project" value="TreeGrafter"/>
</dbReference>
<evidence type="ECO:0000256" key="4">
    <source>
        <dbReference type="ARBA" id="ARBA00022927"/>
    </source>
</evidence>
<feature type="domain" description="T-SNARE coiled-coil homology" evidence="11">
    <location>
        <begin position="118"/>
        <end position="185"/>
    </location>
</feature>
<dbReference type="InParanoid" id="A0A7R8UG73"/>
<keyword evidence="3 10" id="KW-0812">Transmembrane</keyword>
<evidence type="ECO:0000256" key="8">
    <source>
        <dbReference type="ARBA" id="ARBA00060376"/>
    </source>
</evidence>
<name>A0A7R8UG73_HERIL</name>
<reference evidence="12 13" key="1">
    <citation type="submission" date="2020-11" db="EMBL/GenBank/DDBJ databases">
        <authorList>
            <person name="Wallbank WR R."/>
            <person name="Pardo Diaz C."/>
            <person name="Kozak K."/>
            <person name="Martin S."/>
            <person name="Jiggins C."/>
            <person name="Moest M."/>
            <person name="Warren A I."/>
            <person name="Generalovic N T."/>
            <person name="Byers J.R.P. K."/>
            <person name="Montejo-Kovacevich G."/>
            <person name="Yen C E."/>
        </authorList>
    </citation>
    <scope>NUCLEOTIDE SEQUENCE [LARGE SCALE GENOMIC DNA]</scope>
</reference>
<dbReference type="OrthoDB" id="430637at2759"/>
<dbReference type="InterPro" id="IPR007705">
    <property type="entry name" value="Vesicle_trsprt_v-SNARE_N"/>
</dbReference>
<dbReference type="FunFam" id="1.20.5.110:FF:000002">
    <property type="entry name" value="Vesicle transport through interaction with t-SNAREsB"/>
    <property type="match status" value="1"/>
</dbReference>
<dbReference type="AlphaFoldDB" id="A0A7R8UG73"/>
<gene>
    <name evidence="12" type="ORF">HERILL_LOCUS3178</name>
</gene>
<dbReference type="GO" id="GO:0042147">
    <property type="term" value="P:retrograde transport, endosome to Golgi"/>
    <property type="evidence" value="ECO:0007669"/>
    <property type="project" value="TreeGrafter"/>
</dbReference>
<sequence length="219" mass="25188">MSLIKDYEQQYAVLTAEIMAQISRIAIYTGAERRELVSKVDTNLSEAKELLEQIQLEIRDLEPSNRQTWTNKLNCAQAELKRLETEYKTVQDKTQNPAYDSAVDDFEDIGIRDEQKQRLLNNSERIERTGNRLTEGYRIILETEQIGTQVLQDLHHQRETIQSARSRMRETNADLGRASRTLNSMMARALREKAVLYGIGVLFVVVVSLSIYFSISSSK</sequence>
<evidence type="ECO:0000256" key="7">
    <source>
        <dbReference type="ARBA" id="ARBA00023136"/>
    </source>
</evidence>
<organism evidence="12 13">
    <name type="scientific">Hermetia illucens</name>
    <name type="common">Black soldier fly</name>
    <dbReference type="NCBI Taxonomy" id="343691"/>
    <lineage>
        <taxon>Eukaryota</taxon>
        <taxon>Metazoa</taxon>
        <taxon>Ecdysozoa</taxon>
        <taxon>Arthropoda</taxon>
        <taxon>Hexapoda</taxon>
        <taxon>Insecta</taxon>
        <taxon>Pterygota</taxon>
        <taxon>Neoptera</taxon>
        <taxon>Endopterygota</taxon>
        <taxon>Diptera</taxon>
        <taxon>Brachycera</taxon>
        <taxon>Stratiomyomorpha</taxon>
        <taxon>Stratiomyidae</taxon>
        <taxon>Hermetiinae</taxon>
        <taxon>Hermetia</taxon>
    </lineage>
</organism>
<dbReference type="Proteomes" id="UP000594454">
    <property type="component" value="Chromosome 1"/>
</dbReference>
<evidence type="ECO:0000256" key="5">
    <source>
        <dbReference type="ARBA" id="ARBA00022989"/>
    </source>
</evidence>
<evidence type="ECO:0000256" key="6">
    <source>
        <dbReference type="ARBA" id="ARBA00023054"/>
    </source>
</evidence>
<dbReference type="EMBL" id="LR899009">
    <property type="protein sequence ID" value="CAD7079999.1"/>
    <property type="molecule type" value="Genomic_DNA"/>
</dbReference>
<dbReference type="GO" id="GO:0005794">
    <property type="term" value="C:Golgi apparatus"/>
    <property type="evidence" value="ECO:0007669"/>
    <property type="project" value="InterPro"/>
</dbReference>
<dbReference type="GO" id="GO:0000149">
    <property type="term" value="F:SNARE binding"/>
    <property type="evidence" value="ECO:0007669"/>
    <property type="project" value="TreeGrafter"/>
</dbReference>
<evidence type="ECO:0000256" key="9">
    <source>
        <dbReference type="SAM" id="Coils"/>
    </source>
</evidence>
<evidence type="ECO:0000313" key="12">
    <source>
        <dbReference type="EMBL" id="CAD7079999.1"/>
    </source>
</evidence>
<dbReference type="PANTHER" id="PTHR21230:SF26">
    <property type="entry name" value="VESICLE TRANSPORT THROUGH INTERACTION WITH T-SNARES HOMOLOG 1A"/>
    <property type="match status" value="1"/>
</dbReference>
<proteinExistence type="inferred from homology"/>
<dbReference type="GO" id="GO:0031201">
    <property type="term" value="C:SNARE complex"/>
    <property type="evidence" value="ECO:0007669"/>
    <property type="project" value="TreeGrafter"/>
</dbReference>
<evidence type="ECO:0000313" key="13">
    <source>
        <dbReference type="Proteomes" id="UP000594454"/>
    </source>
</evidence>